<protein>
    <submittedName>
        <fullName evidence="1">Uncharacterized protein</fullName>
    </submittedName>
</protein>
<name>A0A7R9G6P9_TIMSH</name>
<evidence type="ECO:0000313" key="1">
    <source>
        <dbReference type="EMBL" id="CAD7268119.1"/>
    </source>
</evidence>
<organism evidence="1">
    <name type="scientific">Timema shepardi</name>
    <name type="common">Walking stick</name>
    <dbReference type="NCBI Taxonomy" id="629360"/>
    <lineage>
        <taxon>Eukaryota</taxon>
        <taxon>Metazoa</taxon>
        <taxon>Ecdysozoa</taxon>
        <taxon>Arthropoda</taxon>
        <taxon>Hexapoda</taxon>
        <taxon>Insecta</taxon>
        <taxon>Pterygota</taxon>
        <taxon>Neoptera</taxon>
        <taxon>Polyneoptera</taxon>
        <taxon>Phasmatodea</taxon>
        <taxon>Timematodea</taxon>
        <taxon>Timematoidea</taxon>
        <taxon>Timematidae</taxon>
        <taxon>Timema</taxon>
    </lineage>
</organism>
<sequence length="149" mass="17644">MKRLRQCQREVMELHELNSMLGSQVETLSNKVQSNNHSLLQEMECDDMSHTNESYKLKEEALSVYQQLQLIYDHLTHYQRINSSFSEMTSETVPLKEETLQTFKLHGERCRPGRARGVFSPDPDRHLLNSHRFLSLLVWTFVRRRPGRK</sequence>
<reference evidence="1" key="1">
    <citation type="submission" date="2020-11" db="EMBL/GenBank/DDBJ databases">
        <authorList>
            <person name="Tran Van P."/>
        </authorList>
    </citation>
    <scope>NUCLEOTIDE SEQUENCE</scope>
</reference>
<dbReference type="EMBL" id="OC011681">
    <property type="protein sequence ID" value="CAD7268119.1"/>
    <property type="molecule type" value="Genomic_DNA"/>
</dbReference>
<gene>
    <name evidence="1" type="ORF">TSIB3V08_LOCUS12121</name>
</gene>
<proteinExistence type="predicted"/>
<accession>A0A7R9G6P9</accession>
<dbReference type="AlphaFoldDB" id="A0A7R9G6P9"/>